<dbReference type="AlphaFoldDB" id="A0A8H9GPW1"/>
<dbReference type="RefSeq" id="WP_171103108.1">
    <property type="nucleotide sequence ID" value="NZ_BMPT01000022.1"/>
</dbReference>
<protein>
    <submittedName>
        <fullName evidence="1">Uncharacterized protein</fullName>
    </submittedName>
</protein>
<gene>
    <name evidence="1" type="ORF">GCM10010102_40490</name>
</gene>
<accession>A0A8H9GPW1</accession>
<proteinExistence type="predicted"/>
<reference evidence="1" key="2">
    <citation type="submission" date="2020-09" db="EMBL/GenBank/DDBJ databases">
        <authorList>
            <person name="Sun Q."/>
            <person name="Ohkuma M."/>
        </authorList>
    </citation>
    <scope>NUCLEOTIDE SEQUENCE</scope>
    <source>
        <strain evidence="1">JCM 3051</strain>
    </source>
</reference>
<evidence type="ECO:0000313" key="1">
    <source>
        <dbReference type="EMBL" id="GGM40873.1"/>
    </source>
</evidence>
<keyword evidence="2" id="KW-1185">Reference proteome</keyword>
<comment type="caution">
    <text evidence="1">The sequence shown here is derived from an EMBL/GenBank/DDBJ whole genome shotgun (WGS) entry which is preliminary data.</text>
</comment>
<reference evidence="1" key="1">
    <citation type="journal article" date="2014" name="Int. J. Syst. Evol. Microbiol.">
        <title>Complete genome sequence of Corynebacterium casei LMG S-19264T (=DSM 44701T), isolated from a smear-ripened cheese.</title>
        <authorList>
            <consortium name="US DOE Joint Genome Institute (JGI-PGF)"/>
            <person name="Walter F."/>
            <person name="Albersmeier A."/>
            <person name="Kalinowski J."/>
            <person name="Ruckert C."/>
        </authorList>
    </citation>
    <scope>NUCLEOTIDE SEQUENCE</scope>
    <source>
        <strain evidence="1">JCM 3051</strain>
    </source>
</reference>
<dbReference type="EMBL" id="BMPT01000022">
    <property type="protein sequence ID" value="GGM40873.1"/>
    <property type="molecule type" value="Genomic_DNA"/>
</dbReference>
<evidence type="ECO:0000313" key="2">
    <source>
        <dbReference type="Proteomes" id="UP000655589"/>
    </source>
</evidence>
<dbReference type="Proteomes" id="UP000655589">
    <property type="component" value="Unassembled WGS sequence"/>
</dbReference>
<name>A0A8H9GPW1_9MICO</name>
<sequence length="67" mass="6813">MVETTVGGRPALLGVLIKDRGCLLYVADGAGASIEVHEAWGDGKPSGPTCGRAADFAGAILDNLEQT</sequence>
<organism evidence="1 2">
    <name type="scientific">Promicromonospora citrea</name>
    <dbReference type="NCBI Taxonomy" id="43677"/>
    <lineage>
        <taxon>Bacteria</taxon>
        <taxon>Bacillati</taxon>
        <taxon>Actinomycetota</taxon>
        <taxon>Actinomycetes</taxon>
        <taxon>Micrococcales</taxon>
        <taxon>Promicromonosporaceae</taxon>
        <taxon>Promicromonospora</taxon>
    </lineage>
</organism>